<dbReference type="InterPro" id="IPR011324">
    <property type="entry name" value="Cytotoxic_necrot_fac-like_cat"/>
</dbReference>
<keyword evidence="6" id="KW-0378">Hydrolase</keyword>
<keyword evidence="4" id="KW-0808">Transferase</keyword>
<dbReference type="GO" id="GO:0017061">
    <property type="term" value="F:S-methyl-5-thioadenosine phosphorylase activity"/>
    <property type="evidence" value="ECO:0007669"/>
    <property type="project" value="UniProtKB-EC"/>
</dbReference>
<evidence type="ECO:0000256" key="1">
    <source>
        <dbReference type="ARBA" id="ARBA00000553"/>
    </source>
</evidence>
<keyword evidence="5" id="KW-0479">Metal-binding</keyword>
<dbReference type="PANTHER" id="PTHR30616">
    <property type="entry name" value="UNCHARACTERIZED PROTEIN YFIH"/>
    <property type="match status" value="1"/>
</dbReference>
<name>A0A9D1L0Z1_9FIRM</name>
<evidence type="ECO:0000256" key="7">
    <source>
        <dbReference type="ARBA" id="ARBA00022833"/>
    </source>
</evidence>
<dbReference type="SUPFAM" id="SSF64438">
    <property type="entry name" value="CNF1/YfiH-like putative cysteine hydrolases"/>
    <property type="match status" value="1"/>
</dbReference>
<comment type="similarity">
    <text evidence="3 11">Belongs to the purine nucleoside phosphorylase YfiH/LACC1 family.</text>
</comment>
<evidence type="ECO:0000313" key="12">
    <source>
        <dbReference type="EMBL" id="HIU13571.1"/>
    </source>
</evidence>
<evidence type="ECO:0000256" key="5">
    <source>
        <dbReference type="ARBA" id="ARBA00022723"/>
    </source>
</evidence>
<comment type="function">
    <text evidence="2">Purine nucleoside enzyme that catalyzes the phosphorolysis of adenosine and inosine nucleosides, yielding D-ribose 1-phosphate and the respective free bases, adenine and hypoxanthine. Also catalyzes the phosphorolysis of S-methyl-5'-thioadenosine into adenine and S-methyl-5-thio-alpha-D-ribose 1-phosphate. Also has adenosine deaminase activity.</text>
</comment>
<evidence type="ECO:0000256" key="4">
    <source>
        <dbReference type="ARBA" id="ARBA00022679"/>
    </source>
</evidence>
<reference evidence="12" key="1">
    <citation type="submission" date="2020-10" db="EMBL/GenBank/DDBJ databases">
        <authorList>
            <person name="Gilroy R."/>
        </authorList>
    </citation>
    <scope>NUCLEOTIDE SEQUENCE</scope>
    <source>
        <strain evidence="12">CHK195-11698</strain>
    </source>
</reference>
<evidence type="ECO:0000256" key="6">
    <source>
        <dbReference type="ARBA" id="ARBA00022801"/>
    </source>
</evidence>
<dbReference type="InterPro" id="IPR038371">
    <property type="entry name" value="Cu_polyphenol_OxRdtase_sf"/>
</dbReference>
<comment type="catalytic activity">
    <reaction evidence="10">
        <text>S-methyl-5'-thioadenosine + phosphate = 5-(methylsulfanyl)-alpha-D-ribose 1-phosphate + adenine</text>
        <dbReference type="Rhea" id="RHEA:11852"/>
        <dbReference type="ChEBI" id="CHEBI:16708"/>
        <dbReference type="ChEBI" id="CHEBI:17509"/>
        <dbReference type="ChEBI" id="CHEBI:43474"/>
        <dbReference type="ChEBI" id="CHEBI:58533"/>
        <dbReference type="EC" id="2.4.2.28"/>
    </reaction>
    <physiologicalReaction direction="left-to-right" evidence="10">
        <dbReference type="Rhea" id="RHEA:11853"/>
    </physiologicalReaction>
</comment>
<evidence type="ECO:0000256" key="10">
    <source>
        <dbReference type="ARBA" id="ARBA00049893"/>
    </source>
</evidence>
<dbReference type="AlphaFoldDB" id="A0A9D1L0Z1"/>
<evidence type="ECO:0000313" key="13">
    <source>
        <dbReference type="Proteomes" id="UP000824175"/>
    </source>
</evidence>
<sequence>MKLISWNIDPEIVAGTTTRQGGYSQGSYAGLNLGLNVGDDPQKVLANRQLLAETLHTQLDCMVSPLQTHSTNLMKVSLADGGRGMYSLDDAPASIDGLYTKDRGLFLLTYHADCIPILLYERKQQLILALHSGWKGNVHEITLKAIRLLIDKENCSPKEMFAYIGPSLGKNRFEAKEDIISLVKEMEIDGSPFYTQKADGNYLLDAKGLAKAQMLLAGIPASQITVSPYCTMERQDLFYSYRADHGCGRNVSFIALKEK</sequence>
<dbReference type="EMBL" id="DVMJ01000051">
    <property type="protein sequence ID" value="HIU13571.1"/>
    <property type="molecule type" value="Genomic_DNA"/>
</dbReference>
<dbReference type="Pfam" id="PF02578">
    <property type="entry name" value="Cu-oxidase_4"/>
    <property type="match status" value="1"/>
</dbReference>
<dbReference type="InterPro" id="IPR003730">
    <property type="entry name" value="Cu_polyphenol_OxRdtase"/>
</dbReference>
<gene>
    <name evidence="12" type="primary">pgeF</name>
    <name evidence="12" type="ORF">IAD15_05825</name>
</gene>
<dbReference type="NCBIfam" id="TIGR00726">
    <property type="entry name" value="peptidoglycan editing factor PgeF"/>
    <property type="match status" value="1"/>
</dbReference>
<dbReference type="GO" id="GO:0016787">
    <property type="term" value="F:hydrolase activity"/>
    <property type="evidence" value="ECO:0007669"/>
    <property type="project" value="UniProtKB-KW"/>
</dbReference>
<evidence type="ECO:0000256" key="11">
    <source>
        <dbReference type="RuleBase" id="RU361274"/>
    </source>
</evidence>
<comment type="catalytic activity">
    <reaction evidence="8">
        <text>adenosine + H2O + H(+) = inosine + NH4(+)</text>
        <dbReference type="Rhea" id="RHEA:24408"/>
        <dbReference type="ChEBI" id="CHEBI:15377"/>
        <dbReference type="ChEBI" id="CHEBI:15378"/>
        <dbReference type="ChEBI" id="CHEBI:16335"/>
        <dbReference type="ChEBI" id="CHEBI:17596"/>
        <dbReference type="ChEBI" id="CHEBI:28938"/>
        <dbReference type="EC" id="3.5.4.4"/>
    </reaction>
    <physiologicalReaction direction="left-to-right" evidence="8">
        <dbReference type="Rhea" id="RHEA:24409"/>
    </physiologicalReaction>
</comment>
<dbReference type="CDD" id="cd16833">
    <property type="entry name" value="YfiH"/>
    <property type="match status" value="1"/>
</dbReference>
<comment type="catalytic activity">
    <reaction evidence="9">
        <text>adenosine + phosphate = alpha-D-ribose 1-phosphate + adenine</text>
        <dbReference type="Rhea" id="RHEA:27642"/>
        <dbReference type="ChEBI" id="CHEBI:16335"/>
        <dbReference type="ChEBI" id="CHEBI:16708"/>
        <dbReference type="ChEBI" id="CHEBI:43474"/>
        <dbReference type="ChEBI" id="CHEBI:57720"/>
        <dbReference type="EC" id="2.4.2.1"/>
    </reaction>
    <physiologicalReaction direction="left-to-right" evidence="9">
        <dbReference type="Rhea" id="RHEA:27643"/>
    </physiologicalReaction>
</comment>
<evidence type="ECO:0000256" key="9">
    <source>
        <dbReference type="ARBA" id="ARBA00048968"/>
    </source>
</evidence>
<accession>A0A9D1L0Z1</accession>
<protein>
    <recommendedName>
        <fullName evidence="11">Purine nucleoside phosphorylase</fullName>
    </recommendedName>
</protein>
<evidence type="ECO:0000256" key="2">
    <source>
        <dbReference type="ARBA" id="ARBA00003215"/>
    </source>
</evidence>
<evidence type="ECO:0000256" key="3">
    <source>
        <dbReference type="ARBA" id="ARBA00007353"/>
    </source>
</evidence>
<reference evidence="12" key="2">
    <citation type="journal article" date="2021" name="PeerJ">
        <title>Extensive microbial diversity within the chicken gut microbiome revealed by metagenomics and culture.</title>
        <authorList>
            <person name="Gilroy R."/>
            <person name="Ravi A."/>
            <person name="Getino M."/>
            <person name="Pursley I."/>
            <person name="Horton D.L."/>
            <person name="Alikhan N.F."/>
            <person name="Baker D."/>
            <person name="Gharbi K."/>
            <person name="Hall N."/>
            <person name="Watson M."/>
            <person name="Adriaenssens E.M."/>
            <person name="Foster-Nyarko E."/>
            <person name="Jarju S."/>
            <person name="Secka A."/>
            <person name="Antonio M."/>
            <person name="Oren A."/>
            <person name="Chaudhuri R.R."/>
            <person name="La Ragione R."/>
            <person name="Hildebrand F."/>
            <person name="Pallen M.J."/>
        </authorList>
    </citation>
    <scope>NUCLEOTIDE SEQUENCE</scope>
    <source>
        <strain evidence="12">CHK195-11698</strain>
    </source>
</reference>
<dbReference type="Gene3D" id="3.60.140.10">
    <property type="entry name" value="CNF1/YfiH-like putative cysteine hydrolases"/>
    <property type="match status" value="1"/>
</dbReference>
<organism evidence="12 13">
    <name type="scientific">Candidatus Fimiplasma intestinipullorum</name>
    <dbReference type="NCBI Taxonomy" id="2840825"/>
    <lineage>
        <taxon>Bacteria</taxon>
        <taxon>Bacillati</taxon>
        <taxon>Bacillota</taxon>
        <taxon>Clostridia</taxon>
        <taxon>Eubacteriales</taxon>
        <taxon>Candidatus Fimiplasma</taxon>
    </lineage>
</organism>
<comment type="caution">
    <text evidence="12">The sequence shown here is derived from an EMBL/GenBank/DDBJ whole genome shotgun (WGS) entry which is preliminary data.</text>
</comment>
<dbReference type="PANTHER" id="PTHR30616:SF2">
    <property type="entry name" value="PURINE NUCLEOSIDE PHOSPHORYLASE LACC1"/>
    <property type="match status" value="1"/>
</dbReference>
<keyword evidence="7" id="KW-0862">Zinc</keyword>
<dbReference type="Proteomes" id="UP000824175">
    <property type="component" value="Unassembled WGS sequence"/>
</dbReference>
<proteinExistence type="inferred from homology"/>
<evidence type="ECO:0000256" key="8">
    <source>
        <dbReference type="ARBA" id="ARBA00047989"/>
    </source>
</evidence>
<comment type="catalytic activity">
    <reaction evidence="1">
        <text>inosine + phosphate = alpha-D-ribose 1-phosphate + hypoxanthine</text>
        <dbReference type="Rhea" id="RHEA:27646"/>
        <dbReference type="ChEBI" id="CHEBI:17368"/>
        <dbReference type="ChEBI" id="CHEBI:17596"/>
        <dbReference type="ChEBI" id="CHEBI:43474"/>
        <dbReference type="ChEBI" id="CHEBI:57720"/>
        <dbReference type="EC" id="2.4.2.1"/>
    </reaction>
    <physiologicalReaction direction="left-to-right" evidence="1">
        <dbReference type="Rhea" id="RHEA:27647"/>
    </physiologicalReaction>
</comment>
<dbReference type="GO" id="GO:0005507">
    <property type="term" value="F:copper ion binding"/>
    <property type="evidence" value="ECO:0007669"/>
    <property type="project" value="TreeGrafter"/>
</dbReference>